<dbReference type="Proteomes" id="UP000198620">
    <property type="component" value="Unassembled WGS sequence"/>
</dbReference>
<organism evidence="1 2">
    <name type="scientific">Nitrosovibrio tenuis</name>
    <dbReference type="NCBI Taxonomy" id="1233"/>
    <lineage>
        <taxon>Bacteria</taxon>
        <taxon>Pseudomonadati</taxon>
        <taxon>Pseudomonadota</taxon>
        <taxon>Betaproteobacteria</taxon>
        <taxon>Nitrosomonadales</taxon>
        <taxon>Nitrosomonadaceae</taxon>
        <taxon>Nitrosovibrio</taxon>
    </lineage>
</organism>
<keyword evidence="2" id="KW-1185">Reference proteome</keyword>
<reference evidence="1 2" key="1">
    <citation type="submission" date="2016-10" db="EMBL/GenBank/DDBJ databases">
        <authorList>
            <person name="de Groot N.N."/>
        </authorList>
    </citation>
    <scope>NUCLEOTIDE SEQUENCE [LARGE SCALE GENOMIC DNA]</scope>
    <source>
        <strain evidence="1 2">Nv1</strain>
    </source>
</reference>
<dbReference type="EMBL" id="FOBH01000004">
    <property type="protein sequence ID" value="SEK98713.1"/>
    <property type="molecule type" value="Genomic_DNA"/>
</dbReference>
<accession>A0A1H7LIH8</accession>
<evidence type="ECO:0000313" key="1">
    <source>
        <dbReference type="EMBL" id="SEK98713.1"/>
    </source>
</evidence>
<dbReference type="RefSeq" id="WP_218141511.1">
    <property type="nucleotide sequence ID" value="NZ_FOBH01000004.1"/>
</dbReference>
<protein>
    <recommendedName>
        <fullName evidence="3">Methyltransferase domain-containing protein</fullName>
    </recommendedName>
</protein>
<evidence type="ECO:0008006" key="3">
    <source>
        <dbReference type="Google" id="ProtNLM"/>
    </source>
</evidence>
<sequence>MQKSINLKKIWHQVLNPFARPRLKAAIPAEFNSCERAPPPELDCHIYRRLHEDLAHMGDNQLLEHYNRYGKPEGRVSNGLANRKQFASLVAPGMQALEVGPFATPLLHGDNVSYCDVLDRDGLKKRAGDLGLDPDSVPTIHHVLGPQGLDGFTGEFDAVLSSHCIEHQPDLIHHLQQVQRKLKNDGGRYFILIPDKRYCFDKHIAPSTIAEVVQAHEEQRTVHTLRSVVEHRSLTTHNNARRHWRPLDAEQHFIDPEKVQNAINDWRNAKGRYIDVHAWYFTPDSFKEIIGLLRSLNLINLTAERIYSTRFESNEFWAVLKN</sequence>
<dbReference type="SUPFAM" id="SSF53335">
    <property type="entry name" value="S-adenosyl-L-methionine-dependent methyltransferases"/>
    <property type="match status" value="1"/>
</dbReference>
<evidence type="ECO:0000313" key="2">
    <source>
        <dbReference type="Proteomes" id="UP000198620"/>
    </source>
</evidence>
<gene>
    <name evidence="1" type="ORF">SAMN05216387_10474</name>
</gene>
<name>A0A1H7LIH8_9PROT</name>
<dbReference type="AlphaFoldDB" id="A0A1H7LIH8"/>
<proteinExistence type="predicted"/>
<dbReference type="Gene3D" id="3.40.50.150">
    <property type="entry name" value="Vaccinia Virus protein VP39"/>
    <property type="match status" value="1"/>
</dbReference>
<dbReference type="InterPro" id="IPR029063">
    <property type="entry name" value="SAM-dependent_MTases_sf"/>
</dbReference>